<reference evidence="2" key="2">
    <citation type="submission" date="2021-02" db="EMBL/GenBank/DDBJ databases">
        <title>Aspergillus chevalieri M1 genome sequence.</title>
        <authorList>
            <person name="Kadooka C."/>
            <person name="Mori K."/>
            <person name="Futagami T."/>
        </authorList>
    </citation>
    <scope>NUCLEOTIDE SEQUENCE</scope>
    <source>
        <strain evidence="2">M1</strain>
    </source>
</reference>
<name>A0A7R7VLB3_ASPCH</name>
<feature type="compositionally biased region" description="Basic residues" evidence="1">
    <location>
        <begin position="18"/>
        <end position="28"/>
    </location>
</feature>
<evidence type="ECO:0000313" key="3">
    <source>
        <dbReference type="Proteomes" id="UP000637239"/>
    </source>
</evidence>
<dbReference type="GeneID" id="66981162"/>
<feature type="region of interest" description="Disordered" evidence="1">
    <location>
        <begin position="1"/>
        <end position="78"/>
    </location>
</feature>
<evidence type="ECO:0000256" key="1">
    <source>
        <dbReference type="SAM" id="MobiDB-lite"/>
    </source>
</evidence>
<dbReference type="EMBL" id="AP024418">
    <property type="protein sequence ID" value="BCR86803.1"/>
    <property type="molecule type" value="Genomic_DNA"/>
</dbReference>
<gene>
    <name evidence="2" type="ORF">ACHE_30790S</name>
</gene>
<keyword evidence="3" id="KW-1185">Reference proteome</keyword>
<dbReference type="KEGG" id="ache:ACHE_30790S"/>
<proteinExistence type="predicted"/>
<organism evidence="2 3">
    <name type="scientific">Aspergillus chevalieri</name>
    <name type="common">Eurotium chevalieri</name>
    <dbReference type="NCBI Taxonomy" id="182096"/>
    <lineage>
        <taxon>Eukaryota</taxon>
        <taxon>Fungi</taxon>
        <taxon>Dikarya</taxon>
        <taxon>Ascomycota</taxon>
        <taxon>Pezizomycotina</taxon>
        <taxon>Eurotiomycetes</taxon>
        <taxon>Eurotiomycetidae</taxon>
        <taxon>Eurotiales</taxon>
        <taxon>Aspergillaceae</taxon>
        <taxon>Aspergillus</taxon>
        <taxon>Aspergillus subgen. Aspergillus</taxon>
    </lineage>
</organism>
<accession>A0A7R7VLB3</accession>
<feature type="compositionally biased region" description="Polar residues" evidence="1">
    <location>
        <begin position="39"/>
        <end position="53"/>
    </location>
</feature>
<reference evidence="2" key="1">
    <citation type="submission" date="2021-01" db="EMBL/GenBank/DDBJ databases">
        <authorList>
            <consortium name="Aspergillus chevalieri M1 genome sequencing consortium"/>
            <person name="Kazuki M."/>
            <person name="Futagami T."/>
        </authorList>
    </citation>
    <scope>NUCLEOTIDE SEQUENCE</scope>
    <source>
        <strain evidence="2">M1</strain>
    </source>
</reference>
<feature type="compositionally biased region" description="Polar residues" evidence="1">
    <location>
        <begin position="1"/>
        <end position="12"/>
    </location>
</feature>
<dbReference type="RefSeq" id="XP_043135325.1">
    <property type="nucleotide sequence ID" value="XM_043277447.1"/>
</dbReference>
<dbReference type="Proteomes" id="UP000637239">
    <property type="component" value="Chromosome 3"/>
</dbReference>
<dbReference type="AlphaFoldDB" id="A0A7R7VLB3"/>
<feature type="compositionally biased region" description="Acidic residues" evidence="1">
    <location>
        <begin position="60"/>
        <end position="69"/>
    </location>
</feature>
<sequence>MSQTPVASTESSEPVRAPRTKQTARRSKPFFGDRRPTDPLTSRNTQHPLTTRLLNIDYESRDESDDPDDGSGTPLPPLGLVNGKYEIYSSDLNEWPMFPEDDFTLTLGLAGNSIWKSYDFGMFHGMMHLEKRPWSSSYKKVWFTCRERNESEGKMSFGPNCTGWIQLYGEGRNCSQLNCYGNARFSGQRIMARKCSRRGVCRVGVRSGTGTTRWNMIMRIDGNGEGGRRCLASLVNRHDPLRRRVIRQQNRSAAVEMQSKRQWASAVQILDTRRITQT</sequence>
<evidence type="ECO:0000313" key="2">
    <source>
        <dbReference type="EMBL" id="BCR86803.1"/>
    </source>
</evidence>
<protein>
    <submittedName>
        <fullName evidence="2">Uncharacterized protein</fullName>
    </submittedName>
</protein>